<comment type="cofactor">
    <cofactor evidence="1">
        <name>Mg(2+)</name>
        <dbReference type="ChEBI" id="CHEBI:18420"/>
    </cofactor>
</comment>
<dbReference type="AlphaFoldDB" id="A0AAN4ZQ96"/>
<dbReference type="InterPro" id="IPR023214">
    <property type="entry name" value="HAD_sf"/>
</dbReference>
<name>A0AAN4ZQ96_9ENTE</name>
<dbReference type="PANTHER" id="PTHR46193:SF18">
    <property type="entry name" value="HEXITOL PHOSPHATASE B"/>
    <property type="match status" value="1"/>
</dbReference>
<dbReference type="GO" id="GO:0046872">
    <property type="term" value="F:metal ion binding"/>
    <property type="evidence" value="ECO:0007669"/>
    <property type="project" value="UniProtKB-KW"/>
</dbReference>
<dbReference type="KEGG" id="tkr:C7K43_09000"/>
<dbReference type="EMBL" id="BKBQ01000041">
    <property type="protein sequence ID" value="GEQ55295.1"/>
    <property type="molecule type" value="Genomic_DNA"/>
</dbReference>
<keyword evidence="4" id="KW-0460">Magnesium</keyword>
<dbReference type="SFLD" id="SFLDG01135">
    <property type="entry name" value="C1.5.6:_HAD__Beta-PGM__Phospha"/>
    <property type="match status" value="1"/>
</dbReference>
<dbReference type="Gene3D" id="3.40.50.1000">
    <property type="entry name" value="HAD superfamily/HAD-like"/>
    <property type="match status" value="1"/>
</dbReference>
<comment type="caution">
    <text evidence="7">The sequence shown here is derived from an EMBL/GenBank/DDBJ whole genome shotgun (WGS) entry which is preliminary data.</text>
</comment>
<dbReference type="GO" id="GO:0016787">
    <property type="term" value="F:hydrolase activity"/>
    <property type="evidence" value="ECO:0007669"/>
    <property type="project" value="UniProtKB-KW"/>
</dbReference>
<dbReference type="SFLD" id="SFLDG01129">
    <property type="entry name" value="C1.5:_HAD__Beta-PGM__Phosphata"/>
    <property type="match status" value="1"/>
</dbReference>
<dbReference type="SUPFAM" id="SSF56784">
    <property type="entry name" value="HAD-like"/>
    <property type="match status" value="1"/>
</dbReference>
<dbReference type="InterPro" id="IPR051600">
    <property type="entry name" value="Beta-PGM-like"/>
</dbReference>
<reference evidence="7" key="2">
    <citation type="journal article" date="2020" name="Int. Dairy J.">
        <title>Lactic acid bacterial diversity in Brie cheese focusing on salt concentration and pH of isolation medium and characterisation of halophilic and alkaliphilic lactic acid bacterial isolates.</title>
        <authorList>
            <person name="Unno R."/>
            <person name="Matsutani M."/>
            <person name="Suzuki T."/>
            <person name="Kodama K."/>
            <person name="Matsushita H."/>
            <person name="Yamasato K."/>
            <person name="Koizumi Y."/>
            <person name="Ishikawa M."/>
        </authorList>
    </citation>
    <scope>NUCLEOTIDE SEQUENCE</scope>
    <source>
        <strain evidence="7">7C1</strain>
        <strain evidence="6">8C4</strain>
    </source>
</reference>
<dbReference type="Proteomes" id="UP000886597">
    <property type="component" value="Unassembled WGS sequence"/>
</dbReference>
<dbReference type="RefSeq" id="WP_124006529.1">
    <property type="nucleotide sequence ID" value="NZ_BJYN01000056.1"/>
</dbReference>
<dbReference type="GeneID" id="69986078"/>
<gene>
    <name evidence="6" type="ORF">TK11N_21630</name>
    <name evidence="7" type="ORF">TK2N_21390</name>
</gene>
<reference evidence="7" key="1">
    <citation type="submission" date="2019-08" db="EMBL/GenBank/DDBJ databases">
        <authorList>
            <person name="Ishikawa M."/>
            <person name="Suzuki T."/>
            <person name="Matsutani M."/>
        </authorList>
    </citation>
    <scope>NUCLEOTIDE SEQUENCE</scope>
    <source>
        <strain evidence="7">7C1</strain>
        <strain evidence="6">8C4</strain>
    </source>
</reference>
<evidence type="ECO:0000313" key="8">
    <source>
        <dbReference type="Proteomes" id="UP000886597"/>
    </source>
</evidence>
<accession>A0AAN4ZQ96</accession>
<dbReference type="InterPro" id="IPR036412">
    <property type="entry name" value="HAD-like_sf"/>
</dbReference>
<keyword evidence="7" id="KW-0378">Hydrolase</keyword>
<keyword evidence="9" id="KW-1185">Reference proteome</keyword>
<dbReference type="PANTHER" id="PTHR46193">
    <property type="entry name" value="6-PHOSPHOGLUCONATE PHOSPHATASE"/>
    <property type="match status" value="1"/>
</dbReference>
<dbReference type="Gene3D" id="1.10.150.240">
    <property type="entry name" value="Putative phosphatase, domain 2"/>
    <property type="match status" value="1"/>
</dbReference>
<evidence type="ECO:0000256" key="2">
    <source>
        <dbReference type="ARBA" id="ARBA00006171"/>
    </source>
</evidence>
<protein>
    <submittedName>
        <fullName evidence="7">Hydrolase</fullName>
    </submittedName>
</protein>
<dbReference type="InterPro" id="IPR041492">
    <property type="entry name" value="HAD_2"/>
</dbReference>
<dbReference type="InterPro" id="IPR006439">
    <property type="entry name" value="HAD-SF_hydro_IA"/>
</dbReference>
<dbReference type="NCBIfam" id="TIGR01509">
    <property type="entry name" value="HAD-SF-IA-v3"/>
    <property type="match status" value="1"/>
</dbReference>
<evidence type="ECO:0000256" key="4">
    <source>
        <dbReference type="ARBA" id="ARBA00022842"/>
    </source>
</evidence>
<evidence type="ECO:0000256" key="1">
    <source>
        <dbReference type="ARBA" id="ARBA00001946"/>
    </source>
</evidence>
<evidence type="ECO:0000313" key="7">
    <source>
        <dbReference type="EMBL" id="GEQ55295.1"/>
    </source>
</evidence>
<dbReference type="Proteomes" id="UP000886607">
    <property type="component" value="Unassembled WGS sequence"/>
</dbReference>
<proteinExistence type="inferred from homology"/>
<dbReference type="Pfam" id="PF13419">
    <property type="entry name" value="HAD_2"/>
    <property type="match status" value="1"/>
</dbReference>
<evidence type="ECO:0000256" key="5">
    <source>
        <dbReference type="ARBA" id="ARBA00023277"/>
    </source>
</evidence>
<dbReference type="SFLD" id="SFLDS00003">
    <property type="entry name" value="Haloacid_Dehalogenase"/>
    <property type="match status" value="1"/>
</dbReference>
<comment type="similarity">
    <text evidence="2">Belongs to the HAD-like hydrolase superfamily. CbbY/CbbZ/Gph/YieH family.</text>
</comment>
<evidence type="ECO:0000313" key="6">
    <source>
        <dbReference type="EMBL" id="GEQ50311.1"/>
    </source>
</evidence>
<dbReference type="InterPro" id="IPR023198">
    <property type="entry name" value="PGP-like_dom2"/>
</dbReference>
<dbReference type="EMBL" id="BKBO01000043">
    <property type="protein sequence ID" value="GEQ50311.1"/>
    <property type="molecule type" value="Genomic_DNA"/>
</dbReference>
<organism evidence="7 8">
    <name type="scientific">Tetragenococcus koreensis</name>
    <dbReference type="NCBI Taxonomy" id="290335"/>
    <lineage>
        <taxon>Bacteria</taxon>
        <taxon>Bacillati</taxon>
        <taxon>Bacillota</taxon>
        <taxon>Bacilli</taxon>
        <taxon>Lactobacillales</taxon>
        <taxon>Enterococcaceae</taxon>
        <taxon>Tetragenococcus</taxon>
    </lineage>
</organism>
<keyword evidence="5" id="KW-0119">Carbohydrate metabolism</keyword>
<dbReference type="CDD" id="cd07505">
    <property type="entry name" value="HAD_BPGM-like"/>
    <property type="match status" value="1"/>
</dbReference>
<keyword evidence="3" id="KW-0479">Metal-binding</keyword>
<sequence>MENLKYQKGAFFFDMDGLLFDTETLYYETRHRILNKHGYPYTEKDHVNYIGKGFDDTIYRLQKLVDDETLGQRIFDESMELFQAEVENGNLSLKRGAVNLLTELNKNGGNCYLTSSSSKKMIMQTLQVARIEEFFSGVISGEEVESNKPAPDIYLHALTIAQTSKEQAIVFEDAKSGVAAASQAGIDVVMVPDWTPPDEEDRKKTVAVVPNLHEAAALFH</sequence>
<evidence type="ECO:0000256" key="3">
    <source>
        <dbReference type="ARBA" id="ARBA00022723"/>
    </source>
</evidence>
<evidence type="ECO:0000313" key="9">
    <source>
        <dbReference type="Proteomes" id="UP000886607"/>
    </source>
</evidence>